<feature type="compositionally biased region" description="Basic and acidic residues" evidence="1">
    <location>
        <begin position="137"/>
        <end position="174"/>
    </location>
</feature>
<proteinExistence type="predicted"/>
<evidence type="ECO:0000313" key="3">
    <source>
        <dbReference type="Proteomes" id="UP000799779"/>
    </source>
</evidence>
<feature type="region of interest" description="Disordered" evidence="1">
    <location>
        <begin position="1"/>
        <end position="447"/>
    </location>
</feature>
<dbReference type="InterPro" id="IPR007811">
    <property type="entry name" value="RPC4"/>
</dbReference>
<feature type="compositionally biased region" description="Gly residues" evidence="1">
    <location>
        <begin position="229"/>
        <end position="245"/>
    </location>
</feature>
<organism evidence="2 3">
    <name type="scientific">Amniculicola lignicola CBS 123094</name>
    <dbReference type="NCBI Taxonomy" id="1392246"/>
    <lineage>
        <taxon>Eukaryota</taxon>
        <taxon>Fungi</taxon>
        <taxon>Dikarya</taxon>
        <taxon>Ascomycota</taxon>
        <taxon>Pezizomycotina</taxon>
        <taxon>Dothideomycetes</taxon>
        <taxon>Pleosporomycetidae</taxon>
        <taxon>Pleosporales</taxon>
        <taxon>Amniculicolaceae</taxon>
        <taxon>Amniculicola</taxon>
    </lineage>
</organism>
<gene>
    <name evidence="2" type="ORF">P154DRAFT_620619</name>
</gene>
<dbReference type="GO" id="GO:0003677">
    <property type="term" value="F:DNA binding"/>
    <property type="evidence" value="ECO:0007669"/>
    <property type="project" value="InterPro"/>
</dbReference>
<evidence type="ECO:0008006" key="4">
    <source>
        <dbReference type="Google" id="ProtNLM"/>
    </source>
</evidence>
<dbReference type="Pfam" id="PF05132">
    <property type="entry name" value="RNA_pol_Rpc4"/>
    <property type="match status" value="1"/>
</dbReference>
<evidence type="ECO:0000313" key="2">
    <source>
        <dbReference type="EMBL" id="KAF1999934.1"/>
    </source>
</evidence>
<dbReference type="EMBL" id="ML977592">
    <property type="protein sequence ID" value="KAF1999934.1"/>
    <property type="molecule type" value="Genomic_DNA"/>
</dbReference>
<accession>A0A6A5WG81</accession>
<reference evidence="2" key="1">
    <citation type="journal article" date="2020" name="Stud. Mycol.">
        <title>101 Dothideomycetes genomes: a test case for predicting lifestyles and emergence of pathogens.</title>
        <authorList>
            <person name="Haridas S."/>
            <person name="Albert R."/>
            <person name="Binder M."/>
            <person name="Bloem J."/>
            <person name="Labutti K."/>
            <person name="Salamov A."/>
            <person name="Andreopoulos B."/>
            <person name="Baker S."/>
            <person name="Barry K."/>
            <person name="Bills G."/>
            <person name="Bluhm B."/>
            <person name="Cannon C."/>
            <person name="Castanera R."/>
            <person name="Culley D."/>
            <person name="Daum C."/>
            <person name="Ezra D."/>
            <person name="Gonzalez J."/>
            <person name="Henrissat B."/>
            <person name="Kuo A."/>
            <person name="Liang C."/>
            <person name="Lipzen A."/>
            <person name="Lutzoni F."/>
            <person name="Magnuson J."/>
            <person name="Mondo S."/>
            <person name="Nolan M."/>
            <person name="Ohm R."/>
            <person name="Pangilinan J."/>
            <person name="Park H.-J."/>
            <person name="Ramirez L."/>
            <person name="Alfaro M."/>
            <person name="Sun H."/>
            <person name="Tritt A."/>
            <person name="Yoshinaga Y."/>
            <person name="Zwiers L.-H."/>
            <person name="Turgeon B."/>
            <person name="Goodwin S."/>
            <person name="Spatafora J."/>
            <person name="Crous P."/>
            <person name="Grigoriev I."/>
        </authorList>
    </citation>
    <scope>NUCLEOTIDE SEQUENCE</scope>
    <source>
        <strain evidence="2">CBS 123094</strain>
    </source>
</reference>
<dbReference type="GO" id="GO:0006383">
    <property type="term" value="P:transcription by RNA polymerase III"/>
    <property type="evidence" value="ECO:0007669"/>
    <property type="project" value="InterPro"/>
</dbReference>
<feature type="compositionally biased region" description="Low complexity" evidence="1">
    <location>
        <begin position="18"/>
        <end position="33"/>
    </location>
</feature>
<feature type="region of interest" description="Disordered" evidence="1">
    <location>
        <begin position="507"/>
        <end position="540"/>
    </location>
</feature>
<dbReference type="GO" id="GO:0005666">
    <property type="term" value="C:RNA polymerase III complex"/>
    <property type="evidence" value="ECO:0007669"/>
    <property type="project" value="InterPro"/>
</dbReference>
<sequence>MPPKGRGASTRGRGRGRGASSAASTRASASATAQQPAEGDAMESVPDVAPGVVAKVEDAEMGASANTQTTAASAGESQAEASTAAPAEPAARVPRQRLETLKSTTPASRSTSPAVRGRATARGAKKAAPKPTFTGRRSKEERDARERAEWAREKERKAEHDAEKKRRERAEAFAKRGGASTRGRGGFSGAVSGPFSMGNTRMPDRTPRSTVTGSHAIIVKQEKGESSGTRGGGAEGGGSGGGGGQSSSRSRKKEDSDQDSSSDNDDIEFPRKDVDKIYISSDDDEPDSAERPAQPRRYRPTTATNLPVRIGRKDHPDRILSLNTEASVEQAAKTLQKAPSSGKSSKGTKTDSRKGKSKAGDVEITGSSKPFKGMWQDSSDSDVRVKTEDLSDEETLPDAEDISNVSLDASSKAAGKQPIASPEAEKKRRVRVKGHPSAHQVDAEEYPEKARLAEDLLALKSELGPKEASGDINMQDAEAAKKAKKERDESVYLFQFPSKYPDFDFKAADASAPGTTPTPTPNPSLKLPTANDQKSTPLEPLFTSFPRKERWLNQAKPTSTSIPTSTINPQSKYIGKLIVHESGWTKLVWKKTPLEIVPAQASTMLLDVMGAAYEPAGVRVVDEEAGAVASSGRVRGKFLAVPDRDYMTRFQKGI</sequence>
<dbReference type="AlphaFoldDB" id="A0A6A5WG81"/>
<feature type="compositionally biased region" description="Low complexity" evidence="1">
    <location>
        <begin position="1"/>
        <end position="11"/>
    </location>
</feature>
<feature type="compositionally biased region" description="Low complexity" evidence="1">
    <location>
        <begin position="63"/>
        <end position="93"/>
    </location>
</feature>
<keyword evidence="3" id="KW-1185">Reference proteome</keyword>
<dbReference type="OrthoDB" id="5836119at2759"/>
<protein>
    <recommendedName>
        <fullName evidence="4">RNA polymerase III RPC4-domain-containing protein</fullName>
    </recommendedName>
</protein>
<feature type="compositionally biased region" description="Acidic residues" evidence="1">
    <location>
        <begin position="390"/>
        <end position="401"/>
    </location>
</feature>
<evidence type="ECO:0000256" key="1">
    <source>
        <dbReference type="SAM" id="MobiDB-lite"/>
    </source>
</evidence>
<dbReference type="Proteomes" id="UP000799779">
    <property type="component" value="Unassembled WGS sequence"/>
</dbReference>
<feature type="compositionally biased region" description="Acidic residues" evidence="1">
    <location>
        <begin position="256"/>
        <end position="267"/>
    </location>
</feature>
<feature type="compositionally biased region" description="Low complexity" evidence="1">
    <location>
        <begin position="103"/>
        <end position="122"/>
    </location>
</feature>
<name>A0A6A5WG81_9PLEO</name>
<feature type="compositionally biased region" description="Basic residues" evidence="1">
    <location>
        <begin position="427"/>
        <end position="436"/>
    </location>
</feature>
<feature type="compositionally biased region" description="Basic and acidic residues" evidence="1">
    <location>
        <begin position="348"/>
        <end position="361"/>
    </location>
</feature>